<feature type="domain" description="Tyr recombinase" evidence="2">
    <location>
        <begin position="100"/>
        <end position="307"/>
    </location>
</feature>
<dbReference type="PANTHER" id="PTHR30349">
    <property type="entry name" value="PHAGE INTEGRASE-RELATED"/>
    <property type="match status" value="1"/>
</dbReference>
<evidence type="ECO:0000256" key="1">
    <source>
        <dbReference type="SAM" id="MobiDB-lite"/>
    </source>
</evidence>
<dbReference type="InterPro" id="IPR050090">
    <property type="entry name" value="Tyrosine_recombinase_XerCD"/>
</dbReference>
<sequence length="329" mass="37348">MCKISDAQHLLELKHAIGLPYQTSERHLRAFDAMCARDYPGQDVLTRQMVMAWAAGRPGEHVNGQMRRITPVRQLAKHMAGLGAAAYVIPPGIPGKQVRYRPHIFTHDQLRAIFDAADRIQASPFGGRRHLIIPVIFRMIYCLGLRPGEARRLHRNDVDLARGTVRIRESKGHTDRLVFMSTDLHDYCRRYDAAIRAYLPDRVPFFPNRRGQFYNHSSINYWFHELLNAADPAVAAAPGSPPRPYDLRHAHVIEIINTWARAGQDPEALVPYLSLHLGHANTEDTWVLLPPRRRLSPRPARTGQHRHRVRPAGGVPWQPMSSSPWCAAG</sequence>
<geneLocation type="plasmid" evidence="3 4">
    <name>unnamed</name>
</geneLocation>
<feature type="region of interest" description="Disordered" evidence="1">
    <location>
        <begin position="293"/>
        <end position="329"/>
    </location>
</feature>
<organism evidence="3 4">
    <name type="scientific">Candidatus Mycobacterium methanotrophicum</name>
    <dbReference type="NCBI Taxonomy" id="2943498"/>
    <lineage>
        <taxon>Bacteria</taxon>
        <taxon>Bacillati</taxon>
        <taxon>Actinomycetota</taxon>
        <taxon>Actinomycetes</taxon>
        <taxon>Mycobacteriales</taxon>
        <taxon>Mycobacteriaceae</taxon>
        <taxon>Mycobacterium</taxon>
    </lineage>
</organism>
<protein>
    <submittedName>
        <fullName evidence="3">Tyrosine-type recombinase/integrase</fullName>
    </submittedName>
</protein>
<accession>A0ABY4QRU6</accession>
<name>A0ABY4QRU6_9MYCO</name>
<proteinExistence type="predicted"/>
<dbReference type="Proteomes" id="UP001056610">
    <property type="component" value="Plasmid unnamed"/>
</dbReference>
<evidence type="ECO:0000313" key="3">
    <source>
        <dbReference type="EMBL" id="UQX13619.1"/>
    </source>
</evidence>
<dbReference type="Pfam" id="PF00589">
    <property type="entry name" value="Phage_integrase"/>
    <property type="match status" value="1"/>
</dbReference>
<dbReference type="RefSeq" id="WP_219069784.1">
    <property type="nucleotide sequence ID" value="NZ_CAJUXY010000065.1"/>
</dbReference>
<reference evidence="3" key="1">
    <citation type="submission" date="2022-05" db="EMBL/GenBank/DDBJ databases">
        <title>A methanotrophic Mycobacterium dominates a cave microbial ecosystem.</title>
        <authorList>
            <person name="Van Spanning R.J.M."/>
            <person name="Guan Q."/>
            <person name="Melkonian C."/>
            <person name="Gallant J."/>
            <person name="Polerecky L."/>
            <person name="Flot J.-F."/>
            <person name="Brandt B.W."/>
            <person name="Braster M."/>
            <person name="Iturbe Espinoza P."/>
            <person name="Aerts J."/>
            <person name="Meima-Franke M."/>
            <person name="Piersma S.R."/>
            <person name="Bunduc C."/>
            <person name="Ummels R."/>
            <person name="Pain A."/>
            <person name="Fleming E.J."/>
            <person name="van der Wel N."/>
            <person name="Gherman V.D."/>
            <person name="Sarbu S.M."/>
            <person name="Bodelier P.L.E."/>
            <person name="Bitter W."/>
        </authorList>
    </citation>
    <scope>NUCLEOTIDE SEQUENCE</scope>
    <source>
        <strain evidence="3">Sulfur Cave</strain>
        <plasmid evidence="3">unnamed</plasmid>
    </source>
</reference>
<evidence type="ECO:0000259" key="2">
    <source>
        <dbReference type="PROSITE" id="PS51898"/>
    </source>
</evidence>
<dbReference type="EMBL" id="CP097321">
    <property type="protein sequence ID" value="UQX13619.1"/>
    <property type="molecule type" value="Genomic_DNA"/>
</dbReference>
<gene>
    <name evidence="3" type="ORF">M5I08_25955</name>
</gene>
<evidence type="ECO:0000313" key="4">
    <source>
        <dbReference type="Proteomes" id="UP001056610"/>
    </source>
</evidence>
<keyword evidence="4" id="KW-1185">Reference proteome</keyword>
<dbReference type="InterPro" id="IPR002104">
    <property type="entry name" value="Integrase_catalytic"/>
</dbReference>
<keyword evidence="3" id="KW-0614">Plasmid</keyword>
<feature type="compositionally biased region" description="Polar residues" evidence="1">
    <location>
        <begin position="319"/>
        <end position="329"/>
    </location>
</feature>
<dbReference type="PANTHER" id="PTHR30349:SF64">
    <property type="entry name" value="PROPHAGE INTEGRASE INTD-RELATED"/>
    <property type="match status" value="1"/>
</dbReference>
<dbReference type="PROSITE" id="PS51898">
    <property type="entry name" value="TYR_RECOMBINASE"/>
    <property type="match status" value="1"/>
</dbReference>